<keyword evidence="3" id="KW-1185">Reference proteome</keyword>
<dbReference type="AlphaFoldDB" id="A0A318SWW0"/>
<organism evidence="2 3">
    <name type="scientific">Xylophilus ampelinus</name>
    <dbReference type="NCBI Taxonomy" id="54067"/>
    <lineage>
        <taxon>Bacteria</taxon>
        <taxon>Pseudomonadati</taxon>
        <taxon>Pseudomonadota</taxon>
        <taxon>Betaproteobacteria</taxon>
        <taxon>Burkholderiales</taxon>
        <taxon>Xylophilus</taxon>
    </lineage>
</organism>
<protein>
    <submittedName>
        <fullName evidence="2">SEC-C motif-containing protein</fullName>
    </submittedName>
</protein>
<gene>
    <name evidence="2" type="ORF">DFQ15_11653</name>
</gene>
<dbReference type="Gene3D" id="3.10.450.50">
    <property type="match status" value="1"/>
</dbReference>
<feature type="domain" description="YchJ-like middle NTF2-like" evidence="1">
    <location>
        <begin position="40"/>
        <end position="133"/>
    </location>
</feature>
<reference evidence="2 3" key="1">
    <citation type="submission" date="2018-06" db="EMBL/GenBank/DDBJ databases">
        <title>Genomic Encyclopedia of Type Strains, Phase III (KMG-III): the genomes of soil and plant-associated and newly described type strains.</title>
        <authorList>
            <person name="Whitman W."/>
        </authorList>
    </citation>
    <scope>NUCLEOTIDE SEQUENCE [LARGE SCALE GENOMIC DNA]</scope>
    <source>
        <strain evidence="2 3">CECT 7646</strain>
    </source>
</reference>
<accession>A0A318SWW0</accession>
<evidence type="ECO:0000259" key="1">
    <source>
        <dbReference type="Pfam" id="PF17775"/>
    </source>
</evidence>
<dbReference type="OrthoDB" id="21421at2"/>
<evidence type="ECO:0000313" key="3">
    <source>
        <dbReference type="Proteomes" id="UP000247540"/>
    </source>
</evidence>
<dbReference type="Pfam" id="PF17775">
    <property type="entry name" value="YchJ_M-like"/>
    <property type="match status" value="1"/>
</dbReference>
<dbReference type="SUPFAM" id="SSF54427">
    <property type="entry name" value="NTF2-like"/>
    <property type="match status" value="1"/>
</dbReference>
<dbReference type="InterPro" id="IPR048469">
    <property type="entry name" value="YchJ-like_M"/>
</dbReference>
<comment type="caution">
    <text evidence="2">The sequence shown here is derived from an EMBL/GenBank/DDBJ whole genome shotgun (WGS) entry which is preliminary data.</text>
</comment>
<evidence type="ECO:0000313" key="2">
    <source>
        <dbReference type="EMBL" id="PYE76093.1"/>
    </source>
</evidence>
<sequence length="136" mass="15898">MPAHPNACPCGRTDRRSHVLHYVLCCGRYLDHFDTVPAPDAESLMRSRYTAYVREREDYLVATWHPATRPAAVTFDADVRWLGLDVRTRRVIDDAHAEVEFVARQRDATGLAHRLHEKSRFEREGERWFYRDGDTL</sequence>
<dbReference type="InterPro" id="IPR032710">
    <property type="entry name" value="NTF2-like_dom_sf"/>
</dbReference>
<dbReference type="EMBL" id="QJTC01000016">
    <property type="protein sequence ID" value="PYE76093.1"/>
    <property type="molecule type" value="Genomic_DNA"/>
</dbReference>
<dbReference type="RefSeq" id="WP_110466094.1">
    <property type="nucleotide sequence ID" value="NZ_JAMOFZ010000016.1"/>
</dbReference>
<proteinExistence type="predicted"/>
<name>A0A318SWW0_9BURK</name>
<dbReference type="Proteomes" id="UP000247540">
    <property type="component" value="Unassembled WGS sequence"/>
</dbReference>